<protein>
    <submittedName>
        <fullName evidence="5">Uncharacterized protein</fullName>
    </submittedName>
</protein>
<dbReference type="SUPFAM" id="SSF50978">
    <property type="entry name" value="WD40 repeat-like"/>
    <property type="match status" value="2"/>
</dbReference>
<evidence type="ECO:0000256" key="1">
    <source>
        <dbReference type="SAM" id="MobiDB-lite"/>
    </source>
</evidence>
<accession>A0A7M5X821</accession>
<evidence type="ECO:0000313" key="5">
    <source>
        <dbReference type="EnsemblMetazoa" id="CLYHEMP018936.1"/>
    </source>
</evidence>
<dbReference type="InterPro" id="IPR036322">
    <property type="entry name" value="WD40_repeat_dom_sf"/>
</dbReference>
<dbReference type="Pfam" id="PF23753">
    <property type="entry name" value="TPR_WDR11"/>
    <property type="match status" value="1"/>
</dbReference>
<reference evidence="5" key="1">
    <citation type="submission" date="2021-01" db="UniProtKB">
        <authorList>
            <consortium name="EnsemblMetazoa"/>
        </authorList>
    </citation>
    <scope>IDENTIFICATION</scope>
</reference>
<feature type="region of interest" description="Disordered" evidence="1">
    <location>
        <begin position="960"/>
        <end position="979"/>
    </location>
</feature>
<dbReference type="PANTHER" id="PTHR14593">
    <property type="entry name" value="WD REPEAT-CONTAINING PROTEIN 11"/>
    <property type="match status" value="1"/>
</dbReference>
<dbReference type="Pfam" id="PF23751">
    <property type="entry name" value="Beta-prop_WDR11_1st"/>
    <property type="match status" value="1"/>
</dbReference>
<proteinExistence type="predicted"/>
<sequence length="1246" mass="139817">MSMLLSPKIIPGSLHAANKSACDWGWQGYVAYGCQNYVVVVDPKTSQVLQTLQNHAAPICGIKWHQEKFYHDLHSPYDLKLAAANTAGYILIWDIRAGALLNDFVEANKLPVCMEWLTGHDVSHDLLLVLYNPNVMILWNSDTGVKLWKKTFTDTVVQMVIDPFKNTNMTVMSTDWIMLVTDLSLSQAPSEKGRKFYMSNNAASPSGSLTSTSTSNLNRNLGNQTKSTIQRIKSVYGDLRGGKTEEEIEATCDCLQIAYLKASRNHVLILFPREILILDMEIGQSLGSFSIESTSPSFQAVYPCQQRDILFLLHENGSISMRAVRSPPAVPYMEDDDPERVLSQRISLDIIYDIKCHSDVFRLSRASRLMGFCVDPVYECQNVIILGDGRCLFWALSPPAGASSFHKENLKWKSLPDFVEIDRFKNEYEQISLNEVIPCLLSFGDDQMKKKYSKPRFVLEGMSESIALNPVCCRMCPPMTTRNFSTYRPLLAVGCNNGILQIFNLSKGNLVKHLMMTTHSIKGLEWISLSSILVWFQGSSTNNKSEIVHVDINTGLAKVLPSSRGLKESTVASLKVSQVKNYFLVLFKNKSAELWDATNLCQLREFPGNFPTITAFGWSPASYSSKFGKKKNKSNAPRDAASAPDLSETVSSKVLDSSVNKEAAKKQAKMKEHLVFTDTDGTVYHYVVEGTSLKDGSKVPPEAGMGTVSYITWKQDVLVLGDIDGNVNFWDLKGKVSRVFPTNRGPIKRLKFAPGKGNMRILMLFNDGVEIWDSVEIRSLANIKTSKDGIAILDADWLSSSLPVLLLSDGSARVMDPVLTSANSNVQEKDLDQALFNPRLLEPAHSLKMKGVLQHQKWREQYKAKEFSDSREERAVQDSLDNMPEDICDRLENCPLGTAERCSKVARIYGDESDVLFWNVALHYLEKEKLKQKQQDAASVPVKKKSFDLADFELDIDLDVSDDENGEQSQQKESLEDEGTMCTELDSSYDILCDNEFYRRIQLFRVALRDSHRSSYDHTRSCAENLILLGQMDRAVQILLEGEPSDSSYYPDALRACLIATVKTTSNSQSTIKLVATNLIACGKLKEGVELLCLVDKGTDACRYLQTYGAWDLSTWIAKVRLNERDCTDVMSRYCEHLTSSMNRKMEAILILLSFGQFVKVMELLFKLGQVDRATLLLESCIEFGLLSMNDDANRNLFENVLLDYARLQIKLKNETAVEYYCQLAGGRGKKLWEDHNSSKTSASSS</sequence>
<dbReference type="Gene3D" id="2.130.10.10">
    <property type="entry name" value="YVTN repeat-like/Quinoprotein amine dehydrogenase"/>
    <property type="match status" value="3"/>
</dbReference>
<name>A0A7M5X821_9CNID</name>
<evidence type="ECO:0000259" key="2">
    <source>
        <dbReference type="Pfam" id="PF23751"/>
    </source>
</evidence>
<dbReference type="AlphaFoldDB" id="A0A7M5X821"/>
<feature type="domain" description="WDR11 first beta-propeller" evidence="2">
    <location>
        <begin position="17"/>
        <end position="173"/>
    </location>
</feature>
<dbReference type="RefSeq" id="XP_066935848.1">
    <property type="nucleotide sequence ID" value="XM_067079747.1"/>
</dbReference>
<feature type="domain" description="WDR11 TPR" evidence="4">
    <location>
        <begin position="897"/>
        <end position="1191"/>
    </location>
</feature>
<evidence type="ECO:0000259" key="3">
    <source>
        <dbReference type="Pfam" id="PF23752"/>
    </source>
</evidence>
<keyword evidence="6" id="KW-1185">Reference proteome</keyword>
<dbReference type="OrthoDB" id="1291858at2759"/>
<dbReference type="InterPro" id="IPR057853">
    <property type="entry name" value="Beta-prop_WDR11_2nd"/>
</dbReference>
<feature type="domain" description="WDR11 second beta-propeller" evidence="3">
    <location>
        <begin position="488"/>
        <end position="799"/>
    </location>
</feature>
<dbReference type="EnsemblMetazoa" id="CLYHEMT018936.1">
    <property type="protein sequence ID" value="CLYHEMP018936.1"/>
    <property type="gene ID" value="CLYHEMG018936"/>
</dbReference>
<dbReference type="GO" id="GO:0005737">
    <property type="term" value="C:cytoplasm"/>
    <property type="evidence" value="ECO:0007669"/>
    <property type="project" value="TreeGrafter"/>
</dbReference>
<dbReference type="InterPro" id="IPR057854">
    <property type="entry name" value="TPR_WDR11"/>
</dbReference>
<evidence type="ECO:0000313" key="6">
    <source>
        <dbReference type="Proteomes" id="UP000594262"/>
    </source>
</evidence>
<dbReference type="PANTHER" id="PTHR14593:SF5">
    <property type="entry name" value="WD REPEAT-CONTAINING PROTEIN 11"/>
    <property type="match status" value="1"/>
</dbReference>
<dbReference type="InterPro" id="IPR015943">
    <property type="entry name" value="WD40/YVTN_repeat-like_dom_sf"/>
</dbReference>
<dbReference type="SMART" id="SM00320">
    <property type="entry name" value="WD40"/>
    <property type="match status" value="6"/>
</dbReference>
<dbReference type="InterPro" id="IPR057852">
    <property type="entry name" value="Beta-prop_WDR11_1st"/>
</dbReference>
<dbReference type="Proteomes" id="UP000594262">
    <property type="component" value="Unplaced"/>
</dbReference>
<dbReference type="InterPro" id="IPR001680">
    <property type="entry name" value="WD40_rpt"/>
</dbReference>
<evidence type="ECO:0000259" key="4">
    <source>
        <dbReference type="Pfam" id="PF23753"/>
    </source>
</evidence>
<organism evidence="5 6">
    <name type="scientific">Clytia hemisphaerica</name>
    <dbReference type="NCBI Taxonomy" id="252671"/>
    <lineage>
        <taxon>Eukaryota</taxon>
        <taxon>Metazoa</taxon>
        <taxon>Cnidaria</taxon>
        <taxon>Hydrozoa</taxon>
        <taxon>Hydroidolina</taxon>
        <taxon>Leptothecata</taxon>
        <taxon>Obeliida</taxon>
        <taxon>Clytiidae</taxon>
        <taxon>Clytia</taxon>
    </lineage>
</organism>
<dbReference type="Pfam" id="PF23752">
    <property type="entry name" value="Beta-prop_WDR11_2nd"/>
    <property type="match status" value="1"/>
</dbReference>
<dbReference type="GeneID" id="136823556"/>
<dbReference type="InterPro" id="IPR039694">
    <property type="entry name" value="WDR11"/>
</dbReference>